<dbReference type="EMBL" id="OMOD01000090">
    <property type="protein sequence ID" value="SPF37406.1"/>
    <property type="molecule type" value="Genomic_DNA"/>
</dbReference>
<gene>
    <name evidence="2" type="ORF">SBA1_180034</name>
</gene>
<sequence>MVHGVQEFDRNQHLVAGLGLVEEHDGFEIIAQRDTPPVEVENLGHRPVGGRGKRKPNPRPGQIVAMQVLRNLDPAAEPHCLLRKGRARFHHLPRRIVKLRGFAMGQITGVNPPLVGWEPVQFTQPRHSGLRTRMQRLDDLRCLFCSLRTSLRPPTNSCRNQTERNCRQARTPATPFANDAQQISH</sequence>
<reference evidence="3" key="1">
    <citation type="submission" date="2018-02" db="EMBL/GenBank/DDBJ databases">
        <authorList>
            <person name="Hausmann B."/>
        </authorList>
    </citation>
    <scope>NUCLEOTIDE SEQUENCE [LARGE SCALE GENOMIC DNA]</scope>
    <source>
        <strain evidence="3">Peat soil MAG SbA1</strain>
    </source>
</reference>
<evidence type="ECO:0000313" key="2">
    <source>
        <dbReference type="EMBL" id="SPF37406.1"/>
    </source>
</evidence>
<dbReference type="Proteomes" id="UP000238701">
    <property type="component" value="Unassembled WGS sequence"/>
</dbReference>
<name>A0A2U3KCM9_9BACT</name>
<evidence type="ECO:0000256" key="1">
    <source>
        <dbReference type="SAM" id="MobiDB-lite"/>
    </source>
</evidence>
<organism evidence="2 3">
    <name type="scientific">Candidatus Sulfotelmatobacter kueseliae</name>
    <dbReference type="NCBI Taxonomy" id="2042962"/>
    <lineage>
        <taxon>Bacteria</taxon>
        <taxon>Pseudomonadati</taxon>
        <taxon>Acidobacteriota</taxon>
        <taxon>Terriglobia</taxon>
        <taxon>Terriglobales</taxon>
        <taxon>Candidatus Korobacteraceae</taxon>
        <taxon>Candidatus Sulfotelmatobacter</taxon>
    </lineage>
</organism>
<protein>
    <submittedName>
        <fullName evidence="2">Uncharacterized protein</fullName>
    </submittedName>
</protein>
<feature type="region of interest" description="Disordered" evidence="1">
    <location>
        <begin position="154"/>
        <end position="185"/>
    </location>
</feature>
<evidence type="ECO:0000313" key="3">
    <source>
        <dbReference type="Proteomes" id="UP000238701"/>
    </source>
</evidence>
<feature type="region of interest" description="Disordered" evidence="1">
    <location>
        <begin position="39"/>
        <end position="60"/>
    </location>
</feature>
<proteinExistence type="predicted"/>
<accession>A0A2U3KCM9</accession>
<dbReference type="AlphaFoldDB" id="A0A2U3KCM9"/>